<gene>
    <name evidence="3" type="ORF">HATV-2_gp11</name>
</gene>
<evidence type="ECO:0000256" key="2">
    <source>
        <dbReference type="SAM" id="MobiDB-lite"/>
    </source>
</evidence>
<keyword evidence="3" id="KW-0378">Hydrolase</keyword>
<evidence type="ECO:0000256" key="1">
    <source>
        <dbReference type="SAM" id="Coils"/>
    </source>
</evidence>
<keyword evidence="3" id="KW-0645">Protease</keyword>
<evidence type="ECO:0000313" key="4">
    <source>
        <dbReference type="Proteomes" id="UP000827814"/>
    </source>
</evidence>
<dbReference type="InterPro" id="IPR016913">
    <property type="entry name" value="UCP029215"/>
</dbReference>
<organism evidence="3 4">
    <name type="scientific">Haloarcula tailed virus 2</name>
    <dbReference type="NCBI Taxonomy" id="2877989"/>
    <lineage>
        <taxon>Viruses</taxon>
        <taxon>Duplodnaviria</taxon>
        <taxon>Heunggongvirae</taxon>
        <taxon>Uroviricota</taxon>
        <taxon>Caudoviricetes</taxon>
        <taxon>Thumleimavirales</taxon>
        <taxon>Soleiviridae</taxon>
        <taxon>Eilatmyovirus</taxon>
        <taxon>Eilatmyovirus salis</taxon>
        <taxon>Eilatmyovirus HATV2</taxon>
    </lineage>
</organism>
<proteinExistence type="predicted"/>
<evidence type="ECO:0000313" key="3">
    <source>
        <dbReference type="EMBL" id="UBF23162.1"/>
    </source>
</evidence>
<accession>A0AAE8XYQ3</accession>
<dbReference type="EMBL" id="MZ334525">
    <property type="protein sequence ID" value="UBF23162.1"/>
    <property type="molecule type" value="Genomic_DNA"/>
</dbReference>
<reference evidence="3" key="1">
    <citation type="submission" date="2021-05" db="EMBL/GenBank/DDBJ databases">
        <title>Diversity, taxonomy and evolution of archaeal viruses of the class Caudoviricetes.</title>
        <authorList>
            <person name="Liu Y."/>
            <person name="Demina T.A."/>
            <person name="Roux S."/>
            <person name="Aiewsakun P."/>
            <person name="Kazlauskas D."/>
            <person name="Simmonds P."/>
            <person name="Prangishvili D."/>
            <person name="Oksanen H.M."/>
            <person name="Krupovic M."/>
        </authorList>
    </citation>
    <scope>NUCLEOTIDE SEQUENCE</scope>
    <source>
        <strain evidence="3">HATV-2/44</strain>
    </source>
</reference>
<feature type="coiled-coil region" evidence="1">
    <location>
        <begin position="399"/>
        <end position="454"/>
    </location>
</feature>
<keyword evidence="4" id="KW-1185">Reference proteome</keyword>
<keyword evidence="1" id="KW-0175">Coiled coil</keyword>
<dbReference type="Pfam" id="PF09979">
    <property type="entry name" value="DUF2213"/>
    <property type="match status" value="1"/>
</dbReference>
<dbReference type="GO" id="GO:0006508">
    <property type="term" value="P:proteolysis"/>
    <property type="evidence" value="ECO:0007669"/>
    <property type="project" value="UniProtKB-KW"/>
</dbReference>
<dbReference type="GO" id="GO:0008233">
    <property type="term" value="F:peptidase activity"/>
    <property type="evidence" value="ECO:0007669"/>
    <property type="project" value="UniProtKB-KW"/>
</dbReference>
<sequence>MTETIFTRDAVTAVFRDRPDAGVTVDDTGRATIEWDDVEVVHIDDTTIAENFETTKFYRIPAVVARPIKQLYQYGDSMMTLMKPRDELKKAAWSLDNAPWTHNHPDTTMLKDANDIHGFWRDPRYIDSMDSLEADLMLPVGATDSMKFIEENGDVSVGFYNRIARTDSYEGNVGAVEDSLDGVDGYQTNLYFDHVASVSKGRCSSEQGCGVHDGAGTMNAGTDNADEYIKGTLITDTDRGEGMTDADISVHTPEFTDTREAPWNEPSLEDFSDESWEDMDSDMQGSVADHYLVSKTGFPPENFGDLALPVVDSDGNLVLNALQNAKARAGQVSGLSGDALSRVENTIDRLANENFSDANFGQDAENYNLTMTESTTDCGGDGIGVGLDDLSVDAVAAKHEGVQEALDEKESRIAELEQELENATDSVSVKDEQLEDLQEKVDEYEGEQKSELVSEIVERTDAVGTEEELMELDLEAVQDKHALVMELSVTDKSAAGGASEETDEAPTFEAPYKRATPWDDN</sequence>
<name>A0AAE8XYQ3_9CAUD</name>
<protein>
    <submittedName>
        <fullName evidence="3">Prohead protease</fullName>
    </submittedName>
</protein>
<feature type="region of interest" description="Disordered" evidence="2">
    <location>
        <begin position="491"/>
        <end position="521"/>
    </location>
</feature>
<dbReference type="Proteomes" id="UP000827814">
    <property type="component" value="Segment"/>
</dbReference>